<accession>A0A167ZRA9</accession>
<gene>
    <name evidence="2" type="ORF">AAL_06029</name>
</gene>
<evidence type="ECO:0000256" key="1">
    <source>
        <dbReference type="ARBA" id="ARBA00022801"/>
    </source>
</evidence>
<evidence type="ECO:0000313" key="2">
    <source>
        <dbReference type="EMBL" id="KZZ92997.1"/>
    </source>
</evidence>
<keyword evidence="3" id="KW-1185">Reference proteome</keyword>
<dbReference type="SFLD" id="SFLDG01129">
    <property type="entry name" value="C1.5:_HAD__Beta-PGM__Phosphata"/>
    <property type="match status" value="1"/>
</dbReference>
<dbReference type="SFLD" id="SFLDS00003">
    <property type="entry name" value="Haloacid_Dehalogenase"/>
    <property type="match status" value="1"/>
</dbReference>
<protein>
    <submittedName>
        <fullName evidence="2">Haloalkanoic acid dehalogenase</fullName>
    </submittedName>
</protein>
<proteinExistence type="predicted"/>
<reference evidence="2 3" key="1">
    <citation type="journal article" date="2016" name="Genome Biol. Evol.">
        <title>Divergent and convergent evolution of fungal pathogenicity.</title>
        <authorList>
            <person name="Shang Y."/>
            <person name="Xiao G."/>
            <person name="Zheng P."/>
            <person name="Cen K."/>
            <person name="Zhan S."/>
            <person name="Wang C."/>
        </authorList>
    </citation>
    <scope>NUCLEOTIDE SEQUENCE [LARGE SCALE GENOMIC DNA]</scope>
    <source>
        <strain evidence="2 3">RCEF 2490</strain>
    </source>
</reference>
<dbReference type="Proteomes" id="UP000078544">
    <property type="component" value="Unassembled WGS sequence"/>
</dbReference>
<dbReference type="GO" id="GO:0016787">
    <property type="term" value="F:hydrolase activity"/>
    <property type="evidence" value="ECO:0007669"/>
    <property type="project" value="UniProtKB-KW"/>
</dbReference>
<dbReference type="OrthoDB" id="444127at2759"/>
<dbReference type="Gene3D" id="3.40.50.1000">
    <property type="entry name" value="HAD superfamily/HAD-like"/>
    <property type="match status" value="1"/>
</dbReference>
<dbReference type="SUPFAM" id="SSF56784">
    <property type="entry name" value="HAD-like"/>
    <property type="match status" value="1"/>
</dbReference>
<dbReference type="Pfam" id="PF00702">
    <property type="entry name" value="Hydrolase"/>
    <property type="match status" value="1"/>
</dbReference>
<dbReference type="Gene3D" id="1.10.150.750">
    <property type="match status" value="1"/>
</dbReference>
<name>A0A167ZRA9_9HYPO</name>
<dbReference type="InterPro" id="IPR051540">
    <property type="entry name" value="S-2-haloacid_dehalogenase"/>
</dbReference>
<dbReference type="PANTHER" id="PTHR43316:SF9">
    <property type="entry name" value="ACID DEHALOGENASE, PUTATIVE (AFU_ORTHOLOGUE AFUA_6G14460)-RELATED"/>
    <property type="match status" value="1"/>
</dbReference>
<sequence length="237" mass="26208">MTKLSNYSVLVFDCYGTLVDWESGVLDALQPLLALNTASVPRDHLLTVFHECEAAQQAKTPHLPYRDLLAAVHPQVAARLGFREPTAEANQAFGSSIGTWPAFPDSVDALRRLAEHYKLVILSNVDRESFAVTNAGPLQNTPFDLIITAQDVGSYKPDLRNFEFMLAAVGEKFGMGKEQIIQTAQSQFHDHHPARQMGIKSSWIVRPGALMGNTADEMYDWKFDTLGQMADALTAET</sequence>
<dbReference type="PANTHER" id="PTHR43316">
    <property type="entry name" value="HYDROLASE, HALOACID DELAHOGENASE-RELATED"/>
    <property type="match status" value="1"/>
</dbReference>
<dbReference type="InterPro" id="IPR023214">
    <property type="entry name" value="HAD_sf"/>
</dbReference>
<dbReference type="InterPro" id="IPR036412">
    <property type="entry name" value="HAD-like_sf"/>
</dbReference>
<evidence type="ECO:0000313" key="3">
    <source>
        <dbReference type="Proteomes" id="UP000078544"/>
    </source>
</evidence>
<dbReference type="AlphaFoldDB" id="A0A167ZRA9"/>
<dbReference type="EMBL" id="AZGY01000014">
    <property type="protein sequence ID" value="KZZ92997.1"/>
    <property type="molecule type" value="Genomic_DNA"/>
</dbReference>
<organism evidence="2 3">
    <name type="scientific">Moelleriella libera RCEF 2490</name>
    <dbReference type="NCBI Taxonomy" id="1081109"/>
    <lineage>
        <taxon>Eukaryota</taxon>
        <taxon>Fungi</taxon>
        <taxon>Dikarya</taxon>
        <taxon>Ascomycota</taxon>
        <taxon>Pezizomycotina</taxon>
        <taxon>Sordariomycetes</taxon>
        <taxon>Hypocreomycetidae</taxon>
        <taxon>Hypocreales</taxon>
        <taxon>Clavicipitaceae</taxon>
        <taxon>Moelleriella</taxon>
    </lineage>
</organism>
<comment type="caution">
    <text evidence="2">The sequence shown here is derived from an EMBL/GenBank/DDBJ whole genome shotgun (WGS) entry which is preliminary data.</text>
</comment>
<keyword evidence="1" id="KW-0378">Hydrolase</keyword>